<proteinExistence type="predicted"/>
<sequence>MQRASARMGISLPVFTIVKRVVIGVYSDGFIHAGNLAYLTLLALFPFFIIVTALAQLFGRSGDGAEAVAQVLRLMPHGVADLLRPAIDSVLAARTGPLLWLGAAVGLWTVGSFIETIRDILRRAYGTRPGGAFWHYRLGSVAIIVVAVMLMMLAFAVQVALTGAEQFVYRLVPVARDFTGWISLSRLLPAFAVFVALYVLFYTLTPSLYRFSKNPKWPGALFTAGWWLAVTVVLPVILNRLGNYNRTYGSLAGIVIMLFFFWLVGFGLVIGAHLNAALAESPEQELKDPAEETEEAAWPV</sequence>
<keyword evidence="8" id="KW-1185">Reference proteome</keyword>
<evidence type="ECO:0000256" key="5">
    <source>
        <dbReference type="ARBA" id="ARBA00023136"/>
    </source>
</evidence>
<protein>
    <submittedName>
        <fullName evidence="7">YihY/virulence factor BrkB family protein</fullName>
    </submittedName>
</protein>
<comment type="subcellular location">
    <subcellularLocation>
        <location evidence="1">Cell membrane</location>
        <topology evidence="1">Multi-pass membrane protein</topology>
    </subcellularLocation>
</comment>
<dbReference type="Pfam" id="PF03631">
    <property type="entry name" value="Virul_fac_BrkB"/>
    <property type="match status" value="1"/>
</dbReference>
<reference evidence="7" key="1">
    <citation type="submission" date="2023-04" db="EMBL/GenBank/DDBJ databases">
        <title>Sphingomonas sp. MAHUQ-71 isolated from rice field.</title>
        <authorList>
            <person name="Huq M.A."/>
        </authorList>
    </citation>
    <scope>NUCLEOTIDE SEQUENCE</scope>
    <source>
        <strain evidence="7">MAHUQ-71</strain>
    </source>
</reference>
<dbReference type="PANTHER" id="PTHR30213">
    <property type="entry name" value="INNER MEMBRANE PROTEIN YHJD"/>
    <property type="match status" value="1"/>
</dbReference>
<evidence type="ECO:0000256" key="3">
    <source>
        <dbReference type="ARBA" id="ARBA00022692"/>
    </source>
</evidence>
<evidence type="ECO:0000256" key="2">
    <source>
        <dbReference type="ARBA" id="ARBA00022475"/>
    </source>
</evidence>
<organism evidence="7 8">
    <name type="scientific">Sphingomonas oryzagri</name>
    <dbReference type="NCBI Taxonomy" id="3042314"/>
    <lineage>
        <taxon>Bacteria</taxon>
        <taxon>Pseudomonadati</taxon>
        <taxon>Pseudomonadota</taxon>
        <taxon>Alphaproteobacteria</taxon>
        <taxon>Sphingomonadales</taxon>
        <taxon>Sphingomonadaceae</taxon>
        <taxon>Sphingomonas</taxon>
    </lineage>
</organism>
<keyword evidence="3 6" id="KW-0812">Transmembrane</keyword>
<accession>A0ABT6N6E9</accession>
<evidence type="ECO:0000313" key="7">
    <source>
        <dbReference type="EMBL" id="MDH7640673.1"/>
    </source>
</evidence>
<feature type="transmembrane region" description="Helical" evidence="6">
    <location>
        <begin position="181"/>
        <end position="205"/>
    </location>
</feature>
<feature type="transmembrane region" description="Helical" evidence="6">
    <location>
        <begin position="36"/>
        <end position="58"/>
    </location>
</feature>
<dbReference type="InterPro" id="IPR017039">
    <property type="entry name" value="Virul_fac_BrkB"/>
</dbReference>
<evidence type="ECO:0000256" key="4">
    <source>
        <dbReference type="ARBA" id="ARBA00022989"/>
    </source>
</evidence>
<dbReference type="Proteomes" id="UP001160625">
    <property type="component" value="Unassembled WGS sequence"/>
</dbReference>
<evidence type="ECO:0000256" key="6">
    <source>
        <dbReference type="SAM" id="Phobius"/>
    </source>
</evidence>
<dbReference type="EMBL" id="JARYGZ010000003">
    <property type="protein sequence ID" value="MDH7640673.1"/>
    <property type="molecule type" value="Genomic_DNA"/>
</dbReference>
<evidence type="ECO:0000313" key="8">
    <source>
        <dbReference type="Proteomes" id="UP001160625"/>
    </source>
</evidence>
<evidence type="ECO:0000256" key="1">
    <source>
        <dbReference type="ARBA" id="ARBA00004651"/>
    </source>
</evidence>
<gene>
    <name evidence="7" type="ORF">QGN17_18210</name>
</gene>
<keyword evidence="4 6" id="KW-1133">Transmembrane helix</keyword>
<feature type="transmembrane region" description="Helical" evidence="6">
    <location>
        <begin position="217"/>
        <end position="238"/>
    </location>
</feature>
<dbReference type="RefSeq" id="WP_281046021.1">
    <property type="nucleotide sequence ID" value="NZ_JARYGZ010000003.1"/>
</dbReference>
<comment type="caution">
    <text evidence="7">The sequence shown here is derived from an EMBL/GenBank/DDBJ whole genome shotgun (WGS) entry which is preliminary data.</text>
</comment>
<feature type="transmembrane region" description="Helical" evidence="6">
    <location>
        <begin position="250"/>
        <end position="274"/>
    </location>
</feature>
<dbReference type="PIRSF" id="PIRSF035875">
    <property type="entry name" value="RNase_BN"/>
    <property type="match status" value="1"/>
</dbReference>
<dbReference type="PANTHER" id="PTHR30213:SF0">
    <property type="entry name" value="UPF0761 MEMBRANE PROTEIN YIHY"/>
    <property type="match status" value="1"/>
</dbReference>
<feature type="transmembrane region" description="Helical" evidence="6">
    <location>
        <begin position="138"/>
        <end position="161"/>
    </location>
</feature>
<name>A0ABT6N6E9_9SPHN</name>
<keyword evidence="2" id="KW-1003">Cell membrane</keyword>
<keyword evidence="5 6" id="KW-0472">Membrane</keyword>